<dbReference type="Proteomes" id="UP000274822">
    <property type="component" value="Unassembled WGS sequence"/>
</dbReference>
<keyword evidence="2" id="KW-1185">Reference proteome</keyword>
<sequence length="81" mass="9298">MLHDPGIHRHPCHCQHLSEILTAFNETLEILLARFAITIEELEPRVACDQYPVGGNSWAAAHIRMGEQRILRLGVRIMRED</sequence>
<dbReference type="InterPro" id="IPR036464">
    <property type="entry name" value="Rubisco_LSMT_subst-bd_sf"/>
</dbReference>
<evidence type="ECO:0000313" key="1">
    <source>
        <dbReference type="EMBL" id="RUS30714.1"/>
    </source>
</evidence>
<comment type="caution">
    <text evidence="1">The sequence shown here is derived from an EMBL/GenBank/DDBJ whole genome shotgun (WGS) entry which is preliminary data.</text>
</comment>
<reference evidence="1 2" key="1">
    <citation type="journal article" date="2018" name="New Phytol.">
        <title>Phylogenomics of Endogonaceae and evolution of mycorrhizas within Mucoromycota.</title>
        <authorList>
            <person name="Chang Y."/>
            <person name="Desiro A."/>
            <person name="Na H."/>
            <person name="Sandor L."/>
            <person name="Lipzen A."/>
            <person name="Clum A."/>
            <person name="Barry K."/>
            <person name="Grigoriev I.V."/>
            <person name="Martin F.M."/>
            <person name="Stajich J.E."/>
            <person name="Smith M.E."/>
            <person name="Bonito G."/>
            <person name="Spatafora J.W."/>
        </authorList>
    </citation>
    <scope>NUCLEOTIDE SEQUENCE [LARGE SCALE GENOMIC DNA]</scope>
    <source>
        <strain evidence="1 2">AD002</strain>
    </source>
</reference>
<dbReference type="SUPFAM" id="SSF81822">
    <property type="entry name" value="RuBisCo LSMT C-terminal, substrate-binding domain"/>
    <property type="match status" value="1"/>
</dbReference>
<dbReference type="EMBL" id="RBNJ01003630">
    <property type="protein sequence ID" value="RUS30714.1"/>
    <property type="molecule type" value="Genomic_DNA"/>
</dbReference>
<evidence type="ECO:0000313" key="2">
    <source>
        <dbReference type="Proteomes" id="UP000274822"/>
    </source>
</evidence>
<proteinExistence type="predicted"/>
<organism evidence="1 2">
    <name type="scientific">Jimgerdemannia flammicorona</name>
    <dbReference type="NCBI Taxonomy" id="994334"/>
    <lineage>
        <taxon>Eukaryota</taxon>
        <taxon>Fungi</taxon>
        <taxon>Fungi incertae sedis</taxon>
        <taxon>Mucoromycota</taxon>
        <taxon>Mucoromycotina</taxon>
        <taxon>Endogonomycetes</taxon>
        <taxon>Endogonales</taxon>
        <taxon>Endogonaceae</taxon>
        <taxon>Jimgerdemannia</taxon>
    </lineage>
</organism>
<gene>
    <name evidence="1" type="ORF">BC938DRAFT_479044</name>
</gene>
<dbReference type="AlphaFoldDB" id="A0A433QLR0"/>
<name>A0A433QLR0_9FUNG</name>
<protein>
    <submittedName>
        <fullName evidence="1">Uncharacterized protein</fullName>
    </submittedName>
</protein>
<accession>A0A433QLR0</accession>